<evidence type="ECO:0000256" key="3">
    <source>
        <dbReference type="ARBA" id="ARBA00022806"/>
    </source>
</evidence>
<dbReference type="SUPFAM" id="SSF52540">
    <property type="entry name" value="P-loop containing nucleoside triphosphate hydrolases"/>
    <property type="match status" value="1"/>
</dbReference>
<sequence length="664" mass="73612">MREPIAPSFSPISDTEIAWACAIMGLPDNAFSAEGSEDPRLTVMRSLDTLDVEACPGSGKTTLLVAKLAILANRWTSSRHGICVLSHTNAARTEIGDRLSVSSAGVRLLRHPHFVGTIHSFVNEFLAVPWLRSKGFPIRAIDTDIALQDRWRRIPWNIRLGLGKKRMGWWSLTYTRPDYTGGPKEEYSSATPTYKAMLDACQESTAAGYYCFDEMFIWASELLDRHPHVIHTIRRRFPFVFIDEVQDNCELQAAFLHRLLVDGEDPVIRQRFGDSNQAIYHASGAGGAVTDCFPGSQKADLPNSFRFGNEIALVSAPLGVRPQALVGQGPTPAKVQHATCKNTLFLFDDTSVLDVLPAYARHLLKSFDHEALARGEFTAVAGVHRSDKDDHLPRFMGHYAPDYLPELAGRQPKPASFLQFLARARLELEETRSTHPVTRYCAEAMLKLIELSSPDQTIPTGRHAHRHLLSLLNSDGDRSSYLTILDSLIVQRGQVSADQWQDTIHPKLIALAAGVTGGPITNGAALQFLAWTDESTAQESADAKRLVNQFQYPDKNPKVSIRLASIHGVKGETHTATLVLESFQKTHQLKALLPWLTGKKPKAKSDNAAETPTLQERLKLHYVAMTRPSHMLCLAMRRDTLGKGDLAAFQGRGWHIVDCNVAET</sequence>
<dbReference type="RefSeq" id="WP_151072951.1">
    <property type="nucleotide sequence ID" value="NZ_CP032520.1"/>
</dbReference>
<keyword evidence="4 7" id="KW-0067">ATP-binding</keyword>
<organism evidence="9 10">
    <name type="scientific">Cupriavidus oxalaticus</name>
    <dbReference type="NCBI Taxonomy" id="96344"/>
    <lineage>
        <taxon>Bacteria</taxon>
        <taxon>Pseudomonadati</taxon>
        <taxon>Pseudomonadota</taxon>
        <taxon>Betaproteobacteria</taxon>
        <taxon>Burkholderiales</taxon>
        <taxon>Burkholderiaceae</taxon>
        <taxon>Cupriavidus</taxon>
    </lineage>
</organism>
<dbReference type="PANTHER" id="PTHR11070:SF2">
    <property type="entry name" value="ATP-DEPENDENT DNA HELICASE SRS2"/>
    <property type="match status" value="1"/>
</dbReference>
<evidence type="ECO:0000256" key="6">
    <source>
        <dbReference type="ARBA" id="ARBA00034923"/>
    </source>
</evidence>
<dbReference type="Pfam" id="PF00580">
    <property type="entry name" value="UvrD-helicase"/>
    <property type="match status" value="2"/>
</dbReference>
<evidence type="ECO:0000259" key="8">
    <source>
        <dbReference type="PROSITE" id="PS51198"/>
    </source>
</evidence>
<dbReference type="GO" id="GO:0005524">
    <property type="term" value="F:ATP binding"/>
    <property type="evidence" value="ECO:0007669"/>
    <property type="project" value="UniProtKB-UniRule"/>
</dbReference>
<evidence type="ECO:0000256" key="1">
    <source>
        <dbReference type="ARBA" id="ARBA00022741"/>
    </source>
</evidence>
<reference evidence="9 10" key="1">
    <citation type="submission" date="2018-09" db="EMBL/GenBank/DDBJ databases">
        <title>Complete genome sequence of Cupriavidus oxalaticus T2, a bacterium capable of phenol tolerance and degradation.</title>
        <authorList>
            <person name="Yan J."/>
        </authorList>
    </citation>
    <scope>NUCLEOTIDE SEQUENCE [LARGE SCALE GENOMIC DNA]</scope>
    <source>
        <strain evidence="9 10">T2</strain>
        <plasmid evidence="9 10">unnamed1</plasmid>
    </source>
</reference>
<dbReference type="Proteomes" id="UP000325743">
    <property type="component" value="Plasmid unnamed1"/>
</dbReference>
<keyword evidence="3 7" id="KW-0347">Helicase</keyword>
<dbReference type="EMBL" id="CP032520">
    <property type="protein sequence ID" value="QEZ48709.1"/>
    <property type="molecule type" value="Genomic_DNA"/>
</dbReference>
<dbReference type="GO" id="GO:0016787">
    <property type="term" value="F:hydrolase activity"/>
    <property type="evidence" value="ECO:0007669"/>
    <property type="project" value="UniProtKB-UniRule"/>
</dbReference>
<feature type="domain" description="UvrD-like helicase ATP-binding" evidence="8">
    <location>
        <begin position="33"/>
        <end position="316"/>
    </location>
</feature>
<protein>
    <recommendedName>
        <fullName evidence="6">DNA 3'-5' helicase II</fullName>
    </recommendedName>
</protein>
<dbReference type="Gene3D" id="3.40.50.300">
    <property type="entry name" value="P-loop containing nucleotide triphosphate hydrolases"/>
    <property type="match status" value="2"/>
</dbReference>
<feature type="binding site" evidence="7">
    <location>
        <begin position="54"/>
        <end position="61"/>
    </location>
    <ligand>
        <name>ATP</name>
        <dbReference type="ChEBI" id="CHEBI:30616"/>
    </ligand>
</feature>
<evidence type="ECO:0000256" key="2">
    <source>
        <dbReference type="ARBA" id="ARBA00022801"/>
    </source>
</evidence>
<evidence type="ECO:0000313" key="10">
    <source>
        <dbReference type="Proteomes" id="UP000325743"/>
    </source>
</evidence>
<evidence type="ECO:0000313" key="9">
    <source>
        <dbReference type="EMBL" id="QEZ48709.1"/>
    </source>
</evidence>
<keyword evidence="9" id="KW-0614">Plasmid</keyword>
<dbReference type="InterPro" id="IPR027417">
    <property type="entry name" value="P-loop_NTPase"/>
</dbReference>
<dbReference type="InterPro" id="IPR014016">
    <property type="entry name" value="UvrD-like_ATP-bd"/>
</dbReference>
<dbReference type="GO" id="GO:0043138">
    <property type="term" value="F:3'-5' DNA helicase activity"/>
    <property type="evidence" value="ECO:0007669"/>
    <property type="project" value="TreeGrafter"/>
</dbReference>
<gene>
    <name evidence="9" type="ORF">D2917_30970</name>
</gene>
<accession>A0A5P3VVC3</accession>
<evidence type="ECO:0000256" key="7">
    <source>
        <dbReference type="PROSITE-ProRule" id="PRU00560"/>
    </source>
</evidence>
<dbReference type="GO" id="GO:0003677">
    <property type="term" value="F:DNA binding"/>
    <property type="evidence" value="ECO:0007669"/>
    <property type="project" value="UniProtKB-KW"/>
</dbReference>
<dbReference type="PROSITE" id="PS51198">
    <property type="entry name" value="UVRD_HELICASE_ATP_BIND"/>
    <property type="match status" value="1"/>
</dbReference>
<evidence type="ECO:0000256" key="4">
    <source>
        <dbReference type="ARBA" id="ARBA00022840"/>
    </source>
</evidence>
<proteinExistence type="predicted"/>
<geneLocation type="plasmid" evidence="9">
    <name>unnamed1</name>
</geneLocation>
<keyword evidence="2 7" id="KW-0378">Hydrolase</keyword>
<name>A0A5P3VVC3_9BURK</name>
<dbReference type="InterPro" id="IPR013986">
    <property type="entry name" value="DExx_box_DNA_helicase_dom_sf"/>
</dbReference>
<dbReference type="InterPro" id="IPR000212">
    <property type="entry name" value="DNA_helicase_UvrD/REP"/>
</dbReference>
<dbReference type="GO" id="GO:0000725">
    <property type="term" value="P:recombinational repair"/>
    <property type="evidence" value="ECO:0007669"/>
    <property type="project" value="TreeGrafter"/>
</dbReference>
<keyword evidence="1 7" id="KW-0547">Nucleotide-binding</keyword>
<evidence type="ECO:0000256" key="5">
    <source>
        <dbReference type="ARBA" id="ARBA00023125"/>
    </source>
</evidence>
<dbReference type="Gene3D" id="1.10.10.160">
    <property type="match status" value="1"/>
</dbReference>
<dbReference type="PANTHER" id="PTHR11070">
    <property type="entry name" value="UVRD / RECB / PCRA DNA HELICASE FAMILY MEMBER"/>
    <property type="match status" value="1"/>
</dbReference>
<dbReference type="AlphaFoldDB" id="A0A5P3VVC3"/>
<keyword evidence="5" id="KW-0238">DNA-binding</keyword>